<gene>
    <name evidence="2" type="ORF">F1189_26155</name>
</gene>
<evidence type="ECO:0000313" key="2">
    <source>
        <dbReference type="EMBL" id="KAA5609037.1"/>
    </source>
</evidence>
<dbReference type="AlphaFoldDB" id="A0A5M6IM63"/>
<dbReference type="SUPFAM" id="SSF50475">
    <property type="entry name" value="FMN-binding split barrel"/>
    <property type="match status" value="1"/>
</dbReference>
<dbReference type="Pfam" id="PF01243">
    <property type="entry name" value="PNPOx_N"/>
    <property type="match status" value="1"/>
</dbReference>
<reference evidence="2 3" key="1">
    <citation type="submission" date="2019-09" db="EMBL/GenBank/DDBJ databases">
        <title>Genome sequence of Rhodovastum atsumiense, a diverse member of the Acetobacteraceae family of non-sulfur purple photosynthetic bacteria.</title>
        <authorList>
            <person name="Meyer T."/>
            <person name="Kyndt J."/>
        </authorList>
    </citation>
    <scope>NUCLEOTIDE SEQUENCE [LARGE SCALE GENOMIC DNA]</scope>
    <source>
        <strain evidence="2 3">DSM 21279</strain>
    </source>
</reference>
<dbReference type="RefSeq" id="WP_150044416.1">
    <property type="nucleotide sequence ID" value="NZ_OW485601.1"/>
</dbReference>
<proteinExistence type="predicted"/>
<dbReference type="EMBL" id="VWPK01000061">
    <property type="protein sequence ID" value="KAA5609037.1"/>
    <property type="molecule type" value="Genomic_DNA"/>
</dbReference>
<dbReference type="PANTHER" id="PTHR42815">
    <property type="entry name" value="FAD-BINDING, PUTATIVE (AFU_ORTHOLOGUE AFUA_6G07600)-RELATED"/>
    <property type="match status" value="1"/>
</dbReference>
<dbReference type="InterPro" id="IPR012349">
    <property type="entry name" value="Split_barrel_FMN-bd"/>
</dbReference>
<dbReference type="PANTHER" id="PTHR42815:SF2">
    <property type="entry name" value="FAD-BINDING, PUTATIVE (AFU_ORTHOLOGUE AFUA_6G07600)-RELATED"/>
    <property type="match status" value="1"/>
</dbReference>
<dbReference type="InterPro" id="IPR024029">
    <property type="entry name" value="Pyridox_Oxase_FMN-dep"/>
</dbReference>
<sequence>MPTDHVIRDEAALAALYGAPVPASIAKEVDHLHPLYQEFVRAAPFVALATSGRDGLDVSPRGDGPGFVAIGDPHTLLLPDRPGNNRIDSLRNILADSRVALLFLIPGVNETLRVNGRAEISVDPDLLARFEVGGKPPRSVLVVRVETVFFQCARALMRASLWDASRHVARTALPSNGTILAALSAGRVGGEEYDRSAPARLAKGLY</sequence>
<keyword evidence="3" id="KW-1185">Reference proteome</keyword>
<protein>
    <submittedName>
        <fullName evidence="2">Pyridoxamine 5'-phosphate oxidase family protein</fullName>
    </submittedName>
</protein>
<feature type="domain" description="Pyridoxamine 5'-phosphate oxidase N-terminal" evidence="1">
    <location>
        <begin position="34"/>
        <end position="152"/>
    </location>
</feature>
<dbReference type="InterPro" id="IPR011576">
    <property type="entry name" value="Pyridox_Oxase_N"/>
</dbReference>
<dbReference type="NCBIfam" id="TIGR04025">
    <property type="entry name" value="PPOX_FMN_DR2398"/>
    <property type="match status" value="1"/>
</dbReference>
<accession>A0A5M6IM63</accession>
<dbReference type="OrthoDB" id="9790331at2"/>
<name>A0A5M6IM63_9PROT</name>
<evidence type="ECO:0000313" key="3">
    <source>
        <dbReference type="Proteomes" id="UP000325255"/>
    </source>
</evidence>
<dbReference type="Proteomes" id="UP000325255">
    <property type="component" value="Unassembled WGS sequence"/>
</dbReference>
<comment type="caution">
    <text evidence="2">The sequence shown here is derived from an EMBL/GenBank/DDBJ whole genome shotgun (WGS) entry which is preliminary data.</text>
</comment>
<evidence type="ECO:0000259" key="1">
    <source>
        <dbReference type="Pfam" id="PF01243"/>
    </source>
</evidence>
<organism evidence="2 3">
    <name type="scientific">Rhodovastum atsumiense</name>
    <dbReference type="NCBI Taxonomy" id="504468"/>
    <lineage>
        <taxon>Bacteria</taxon>
        <taxon>Pseudomonadati</taxon>
        <taxon>Pseudomonadota</taxon>
        <taxon>Alphaproteobacteria</taxon>
        <taxon>Acetobacterales</taxon>
        <taxon>Acetobacteraceae</taxon>
        <taxon>Rhodovastum</taxon>
    </lineage>
</organism>
<dbReference type="Gene3D" id="2.30.110.10">
    <property type="entry name" value="Electron Transport, Fmn-binding Protein, Chain A"/>
    <property type="match status" value="1"/>
</dbReference>